<dbReference type="Pfam" id="PF07690">
    <property type="entry name" value="MFS_1"/>
    <property type="match status" value="1"/>
</dbReference>
<dbReference type="RefSeq" id="WP_222609200.1">
    <property type="nucleotide sequence ID" value="NZ_CP081960.1"/>
</dbReference>
<keyword evidence="1" id="KW-1133">Transmembrane helix</keyword>
<dbReference type="PANTHER" id="PTHR23527">
    <property type="entry name" value="BLL3282 PROTEIN"/>
    <property type="match status" value="1"/>
</dbReference>
<dbReference type="InterPro" id="IPR020846">
    <property type="entry name" value="MFS_dom"/>
</dbReference>
<dbReference type="Gene3D" id="1.20.1250.20">
    <property type="entry name" value="MFS general substrate transporter like domains"/>
    <property type="match status" value="2"/>
</dbReference>
<feature type="transmembrane region" description="Helical" evidence="1">
    <location>
        <begin position="362"/>
        <end position="384"/>
    </location>
</feature>
<accession>A0A8T8WHW8</accession>
<dbReference type="SUPFAM" id="SSF103473">
    <property type="entry name" value="MFS general substrate transporter"/>
    <property type="match status" value="1"/>
</dbReference>
<name>A0A8T8WHW8_9EURY</name>
<dbReference type="GO" id="GO:0022857">
    <property type="term" value="F:transmembrane transporter activity"/>
    <property type="evidence" value="ECO:0007669"/>
    <property type="project" value="InterPro"/>
</dbReference>
<dbReference type="GeneID" id="67180051"/>
<feature type="transmembrane region" description="Helical" evidence="1">
    <location>
        <begin position="301"/>
        <end position="327"/>
    </location>
</feature>
<keyword evidence="3" id="KW-0614">Plasmid</keyword>
<feature type="transmembrane region" description="Helical" evidence="1">
    <location>
        <begin position="72"/>
        <end position="91"/>
    </location>
</feature>
<dbReference type="InterPro" id="IPR052952">
    <property type="entry name" value="MFS-Transporter"/>
</dbReference>
<feature type="transmembrane region" description="Helical" evidence="1">
    <location>
        <begin position="162"/>
        <end position="180"/>
    </location>
</feature>
<feature type="transmembrane region" description="Helical" evidence="1">
    <location>
        <begin position="136"/>
        <end position="156"/>
    </location>
</feature>
<proteinExistence type="predicted"/>
<feature type="transmembrane region" description="Helical" evidence="1">
    <location>
        <begin position="232"/>
        <end position="253"/>
    </location>
</feature>
<evidence type="ECO:0000256" key="1">
    <source>
        <dbReference type="SAM" id="Phobius"/>
    </source>
</evidence>
<keyword evidence="1" id="KW-0812">Transmembrane</keyword>
<organism evidence="3 4">
    <name type="scientific">Halobaculum magnesiiphilum</name>
    <dbReference type="NCBI Taxonomy" id="1017351"/>
    <lineage>
        <taxon>Archaea</taxon>
        <taxon>Methanobacteriati</taxon>
        <taxon>Methanobacteriota</taxon>
        <taxon>Stenosarchaea group</taxon>
        <taxon>Halobacteria</taxon>
        <taxon>Halobacteriales</taxon>
        <taxon>Haloferacaceae</taxon>
        <taxon>Halobaculum</taxon>
    </lineage>
</organism>
<sequence length="397" mass="40429">MGLYRIVSLILSWQVAASVCYYAIFAATPFFRAEFDLSGAAVGLVVTSLTLGYAVFLLPLGALTDRFGERRMLTVGLIGVSTGAFLVTQAWSFPALLASAFLLGSLYGTAMPGTNKAVFDNTPPGRQNVVMGVKQVGVTAGSGASALLVTGIAGVLYWEAGFYVAAGTGAVVAVLFWLVYRGTEPGGEASYPDFRKLGANPPYRALTAAGFCLGAALFTTTGYTVIHVTDSVGASIAFGGVVLAAVQVSGSVGRVLTGWLSDALPGDPTRRIGGILLAQAIASAVSLVAVAVVAGRTPTTVAFVALGFFLLGFTGVYYSCMATVVSAEEMGGATGGGQLALTSGALFAPPAFGYLADTYGYRAGWLMLAAVVTVGAVFVVRVIVAEPPADTVAAAAD</sequence>
<geneLocation type="plasmid" evidence="3 4">
    <name>unnamed2</name>
</geneLocation>
<keyword evidence="1" id="KW-0472">Membrane</keyword>
<feature type="transmembrane region" description="Helical" evidence="1">
    <location>
        <begin position="7"/>
        <end position="31"/>
    </location>
</feature>
<dbReference type="PROSITE" id="PS50850">
    <property type="entry name" value="MFS"/>
    <property type="match status" value="1"/>
</dbReference>
<dbReference type="KEGG" id="hmp:K6T50_17875"/>
<dbReference type="InterPro" id="IPR036259">
    <property type="entry name" value="MFS_trans_sf"/>
</dbReference>
<feature type="transmembrane region" description="Helical" evidence="1">
    <location>
        <begin position="274"/>
        <end position="295"/>
    </location>
</feature>
<dbReference type="InterPro" id="IPR011701">
    <property type="entry name" value="MFS"/>
</dbReference>
<feature type="transmembrane region" description="Helical" evidence="1">
    <location>
        <begin position="205"/>
        <end position="226"/>
    </location>
</feature>
<feature type="domain" description="Major facilitator superfamily (MFS) profile" evidence="2">
    <location>
        <begin position="1"/>
        <end position="387"/>
    </location>
</feature>
<evidence type="ECO:0000259" key="2">
    <source>
        <dbReference type="PROSITE" id="PS50850"/>
    </source>
</evidence>
<protein>
    <submittedName>
        <fullName evidence="3">MFS transporter</fullName>
    </submittedName>
</protein>
<dbReference type="PANTHER" id="PTHR23527:SF1">
    <property type="entry name" value="BLL3282 PROTEIN"/>
    <property type="match status" value="1"/>
</dbReference>
<reference evidence="3 4" key="1">
    <citation type="journal article" date="2021" name="Int. J. Syst. Evol. Microbiol.">
        <title>Halobaculum halophilum sp. nov. and Halobaculum salinum sp. nov., isolated from salt lake and saline soil.</title>
        <authorList>
            <person name="Cui H.L."/>
            <person name="Shi X.W."/>
            <person name="Yin X.M."/>
            <person name="Yang X.Y."/>
            <person name="Hou J."/>
            <person name="Zhu L."/>
        </authorList>
    </citation>
    <scope>NUCLEOTIDE SEQUENCE [LARGE SCALE GENOMIC DNA]</scope>
    <source>
        <strain evidence="3 4">NBRC 109044</strain>
    </source>
</reference>
<dbReference type="Proteomes" id="UP000826254">
    <property type="component" value="Plasmid unnamed2"/>
</dbReference>
<dbReference type="EMBL" id="CP081960">
    <property type="protein sequence ID" value="QZP39451.1"/>
    <property type="molecule type" value="Genomic_DNA"/>
</dbReference>
<feature type="transmembrane region" description="Helical" evidence="1">
    <location>
        <begin position="339"/>
        <end position="356"/>
    </location>
</feature>
<evidence type="ECO:0000313" key="4">
    <source>
        <dbReference type="Proteomes" id="UP000826254"/>
    </source>
</evidence>
<gene>
    <name evidence="3" type="ORF">K6T50_17875</name>
</gene>
<keyword evidence="4" id="KW-1185">Reference proteome</keyword>
<dbReference type="AlphaFoldDB" id="A0A8T8WHW8"/>
<feature type="transmembrane region" description="Helical" evidence="1">
    <location>
        <begin position="37"/>
        <end position="60"/>
    </location>
</feature>
<evidence type="ECO:0000313" key="3">
    <source>
        <dbReference type="EMBL" id="QZP39451.1"/>
    </source>
</evidence>